<dbReference type="Pfam" id="PF00583">
    <property type="entry name" value="Acetyltransf_1"/>
    <property type="match status" value="1"/>
</dbReference>
<dbReference type="NCBIfam" id="TIGR00088">
    <property type="entry name" value="trmD"/>
    <property type="match status" value="1"/>
</dbReference>
<accession>A0A3N4ZQF3</accession>
<protein>
    <recommendedName>
        <fullName evidence="6 15">tRNA (guanine-N(1)-)-methyltransferase</fullName>
        <ecNumber evidence="5 15">2.1.1.228</ecNumber>
    </recommendedName>
    <alternativeName>
        <fullName evidence="12 15">M1G-methyltransferase</fullName>
    </alternativeName>
    <alternativeName>
        <fullName evidence="13 15">tRNA [GM37] methyltransferase</fullName>
    </alternativeName>
</protein>
<keyword evidence="10 15" id="KW-0949">S-adenosyl-L-methionine</keyword>
<dbReference type="Proteomes" id="UP000280726">
    <property type="component" value="Unassembled WGS sequence"/>
</dbReference>
<keyword evidence="11 15" id="KW-0819">tRNA processing</keyword>
<evidence type="ECO:0000256" key="5">
    <source>
        <dbReference type="ARBA" id="ARBA00012807"/>
    </source>
</evidence>
<dbReference type="GO" id="GO:0052906">
    <property type="term" value="F:tRNA (guanine(37)-N1)-methyltransferase activity"/>
    <property type="evidence" value="ECO:0007669"/>
    <property type="project" value="UniProtKB-UniRule"/>
</dbReference>
<dbReference type="Gene3D" id="3.40.1280.10">
    <property type="match status" value="1"/>
</dbReference>
<evidence type="ECO:0000256" key="15">
    <source>
        <dbReference type="HAMAP-Rule" id="MF_00605"/>
    </source>
</evidence>
<evidence type="ECO:0000259" key="16">
    <source>
        <dbReference type="PROSITE" id="PS51186"/>
    </source>
</evidence>
<evidence type="ECO:0000256" key="13">
    <source>
        <dbReference type="ARBA" id="ARBA00033392"/>
    </source>
</evidence>
<feature type="binding site" evidence="15">
    <location>
        <position position="110"/>
    </location>
    <ligand>
        <name>S-adenosyl-L-methionine</name>
        <dbReference type="ChEBI" id="CHEBI:59789"/>
    </ligand>
</feature>
<evidence type="ECO:0000256" key="4">
    <source>
        <dbReference type="ARBA" id="ARBA00011738"/>
    </source>
</evidence>
<dbReference type="InterPro" id="IPR023148">
    <property type="entry name" value="tRNA_m1G_MeTrfase_C_sf"/>
</dbReference>
<dbReference type="NCBIfam" id="NF000648">
    <property type="entry name" value="PRK00026.1"/>
    <property type="match status" value="1"/>
</dbReference>
<keyword evidence="7 15" id="KW-0963">Cytoplasm</keyword>
<comment type="subunit">
    <text evidence="4 15">Homodimer.</text>
</comment>
<dbReference type="Gene3D" id="1.10.1270.20">
    <property type="entry name" value="tRNA(m1g37)methyltransferase, domain 2"/>
    <property type="match status" value="1"/>
</dbReference>
<dbReference type="FunFam" id="3.40.1280.10:FF:000001">
    <property type="entry name" value="tRNA (guanine-N(1)-)-methyltransferase"/>
    <property type="match status" value="1"/>
</dbReference>
<evidence type="ECO:0000256" key="1">
    <source>
        <dbReference type="ARBA" id="ARBA00002634"/>
    </source>
</evidence>
<evidence type="ECO:0000313" key="17">
    <source>
        <dbReference type="EMBL" id="RPF27828.1"/>
    </source>
</evidence>
<keyword evidence="8 15" id="KW-0489">Methyltransferase</keyword>
<reference evidence="17 18" key="1">
    <citation type="submission" date="2018-11" db="EMBL/GenBank/DDBJ databases">
        <title>Sequencing the genomes of 1000 actinobacteria strains.</title>
        <authorList>
            <person name="Klenk H.-P."/>
        </authorList>
    </citation>
    <scope>NUCLEOTIDE SEQUENCE [LARGE SCALE GENOMIC DNA]</scope>
    <source>
        <strain evidence="17 18">DSM 14418</strain>
    </source>
</reference>
<comment type="caution">
    <text evidence="17">The sequence shown here is derived from an EMBL/GenBank/DDBJ whole genome shotgun (WGS) entry which is preliminary data.</text>
</comment>
<evidence type="ECO:0000256" key="10">
    <source>
        <dbReference type="ARBA" id="ARBA00022691"/>
    </source>
</evidence>
<dbReference type="SUPFAM" id="SSF55729">
    <property type="entry name" value="Acyl-CoA N-acyltransferases (Nat)"/>
    <property type="match status" value="1"/>
</dbReference>
<evidence type="ECO:0000256" key="9">
    <source>
        <dbReference type="ARBA" id="ARBA00022679"/>
    </source>
</evidence>
<comment type="similarity">
    <text evidence="3 15">Belongs to the RNA methyltransferase TrmD family.</text>
</comment>
<comment type="catalytic activity">
    <reaction evidence="14 15">
        <text>guanosine(37) in tRNA + S-adenosyl-L-methionine = N(1)-methylguanosine(37) in tRNA + S-adenosyl-L-homocysteine + H(+)</text>
        <dbReference type="Rhea" id="RHEA:36899"/>
        <dbReference type="Rhea" id="RHEA-COMP:10145"/>
        <dbReference type="Rhea" id="RHEA-COMP:10147"/>
        <dbReference type="ChEBI" id="CHEBI:15378"/>
        <dbReference type="ChEBI" id="CHEBI:57856"/>
        <dbReference type="ChEBI" id="CHEBI:59789"/>
        <dbReference type="ChEBI" id="CHEBI:73542"/>
        <dbReference type="ChEBI" id="CHEBI:74269"/>
        <dbReference type="EC" id="2.1.1.228"/>
    </reaction>
</comment>
<comment type="function">
    <text evidence="1 15">Specifically methylates guanosine-37 in various tRNAs.</text>
</comment>
<evidence type="ECO:0000256" key="2">
    <source>
        <dbReference type="ARBA" id="ARBA00004496"/>
    </source>
</evidence>
<dbReference type="CDD" id="cd18080">
    <property type="entry name" value="TrmD-like"/>
    <property type="match status" value="1"/>
</dbReference>
<evidence type="ECO:0000313" key="18">
    <source>
        <dbReference type="Proteomes" id="UP000280726"/>
    </source>
</evidence>
<evidence type="ECO:0000256" key="3">
    <source>
        <dbReference type="ARBA" id="ARBA00007630"/>
    </source>
</evidence>
<dbReference type="Pfam" id="PF01746">
    <property type="entry name" value="tRNA_m1G_MT"/>
    <property type="match status" value="1"/>
</dbReference>
<dbReference type="HAMAP" id="MF_00605">
    <property type="entry name" value="TrmD"/>
    <property type="match status" value="1"/>
</dbReference>
<feature type="domain" description="N-acetyltransferase" evidence="16">
    <location>
        <begin position="260"/>
        <end position="463"/>
    </location>
</feature>
<dbReference type="SUPFAM" id="SSF75217">
    <property type="entry name" value="alpha/beta knot"/>
    <property type="match status" value="1"/>
</dbReference>
<comment type="subcellular location">
    <subcellularLocation>
        <location evidence="2 15">Cytoplasm</location>
    </subcellularLocation>
</comment>
<dbReference type="EC" id="2.1.1.228" evidence="5 15"/>
<dbReference type="PANTHER" id="PTHR46417:SF1">
    <property type="entry name" value="TRNA (GUANINE-N(1)-)-METHYLTRANSFERASE"/>
    <property type="match status" value="1"/>
</dbReference>
<evidence type="ECO:0000256" key="11">
    <source>
        <dbReference type="ARBA" id="ARBA00022694"/>
    </source>
</evidence>
<dbReference type="InterPro" id="IPR029026">
    <property type="entry name" value="tRNA_m1G_MTases_N"/>
</dbReference>
<evidence type="ECO:0000256" key="12">
    <source>
        <dbReference type="ARBA" id="ARBA00029736"/>
    </source>
</evidence>
<evidence type="ECO:0000256" key="6">
    <source>
        <dbReference type="ARBA" id="ARBA00014679"/>
    </source>
</evidence>
<dbReference type="GO" id="GO:0002939">
    <property type="term" value="P:tRNA N1-guanine methylation"/>
    <property type="evidence" value="ECO:0007669"/>
    <property type="project" value="TreeGrafter"/>
</dbReference>
<dbReference type="Gene3D" id="3.40.630.30">
    <property type="match status" value="1"/>
</dbReference>
<dbReference type="InterPro" id="IPR016181">
    <property type="entry name" value="Acyl_CoA_acyltransferase"/>
</dbReference>
<evidence type="ECO:0000256" key="7">
    <source>
        <dbReference type="ARBA" id="ARBA00022490"/>
    </source>
</evidence>
<dbReference type="EMBL" id="RKRA01000001">
    <property type="protein sequence ID" value="RPF27828.1"/>
    <property type="molecule type" value="Genomic_DNA"/>
</dbReference>
<sequence>MRVDVVTIFPDYLAPLELSLVGRARRDGLLDLRVHDLRDVTTDRHRTVDDTPFGGGAGMVMRPDVWGTALDGVIGEGPAVLLVPTPSGERLTQSMAQELAGAERIVIACGRYEGIDARVAEHYSAVPGVQVREVSIGDYVLNGGEVAALVVVEAVARLLPGVVGNPASLVEESHGEAGLLEYPVYTKPPVWAGLAVPEVLTSGHHGRVARWRRDQALARTAERRPDMLAALPPGDLDAEDRRVLAGLGWYVPAGSGPVRVRVRDAVAADAPALADLAAATFPLACPPGLGAEDIAAFVGSHLTAAHFAAYLAEPERYLVQVADAGTDVGTDAGTDVGSDVAGGGPLVGYTVVVLPLSADEGPAAAEVAEIVPGRPAAELSKCYVLPELHGTGLGGALMASAVDAVAERRVEGEPVATLWLGTNKGNRRAQRSYLRHGYTTVGTRSFRVGEALEEDLVMARPVPHATPGPDVGG</sequence>
<keyword evidence="18" id="KW-1185">Reference proteome</keyword>
<evidence type="ECO:0000256" key="8">
    <source>
        <dbReference type="ARBA" id="ARBA00022603"/>
    </source>
</evidence>
<dbReference type="InterPro" id="IPR002649">
    <property type="entry name" value="tRNA_m1G_MeTrfase_TrmD"/>
</dbReference>
<evidence type="ECO:0000256" key="14">
    <source>
        <dbReference type="ARBA" id="ARBA00047783"/>
    </source>
</evidence>
<organism evidence="17 18">
    <name type="scientific">Georgenia muralis</name>
    <dbReference type="NCBI Taxonomy" id="154117"/>
    <lineage>
        <taxon>Bacteria</taxon>
        <taxon>Bacillati</taxon>
        <taxon>Actinomycetota</taxon>
        <taxon>Actinomycetes</taxon>
        <taxon>Micrococcales</taxon>
        <taxon>Bogoriellaceae</taxon>
        <taxon>Georgenia</taxon>
    </lineage>
</organism>
<dbReference type="InterPro" id="IPR016009">
    <property type="entry name" value="tRNA_MeTrfase_TRMD/TRM10"/>
</dbReference>
<proteinExistence type="inferred from homology"/>
<dbReference type="InterPro" id="IPR000182">
    <property type="entry name" value="GNAT_dom"/>
</dbReference>
<feature type="binding site" evidence="15">
    <location>
        <begin position="136"/>
        <end position="141"/>
    </location>
    <ligand>
        <name>S-adenosyl-L-methionine</name>
        <dbReference type="ChEBI" id="CHEBI:59789"/>
    </ligand>
</feature>
<dbReference type="GO" id="GO:0005829">
    <property type="term" value="C:cytosol"/>
    <property type="evidence" value="ECO:0007669"/>
    <property type="project" value="TreeGrafter"/>
</dbReference>
<dbReference type="GO" id="GO:0016747">
    <property type="term" value="F:acyltransferase activity, transferring groups other than amino-acyl groups"/>
    <property type="evidence" value="ECO:0007669"/>
    <property type="project" value="InterPro"/>
</dbReference>
<dbReference type="PANTHER" id="PTHR46417">
    <property type="entry name" value="TRNA (GUANINE-N(1)-)-METHYLTRANSFERASE"/>
    <property type="match status" value="1"/>
</dbReference>
<name>A0A3N4ZQF3_9MICO</name>
<dbReference type="FunFam" id="1.10.1270.20:FF:000002">
    <property type="entry name" value="tRNA (guanine-N(1)-)-methyltransferase"/>
    <property type="match status" value="1"/>
</dbReference>
<dbReference type="AlphaFoldDB" id="A0A3N4ZQF3"/>
<gene>
    <name evidence="15" type="primary">trmD</name>
    <name evidence="17" type="ORF">EDD32_2330</name>
</gene>
<dbReference type="OrthoDB" id="9807416at2"/>
<dbReference type="InterPro" id="IPR029028">
    <property type="entry name" value="Alpha/beta_knot_MTases"/>
</dbReference>
<dbReference type="PROSITE" id="PS51186">
    <property type="entry name" value="GNAT"/>
    <property type="match status" value="1"/>
</dbReference>
<keyword evidence="9 15" id="KW-0808">Transferase</keyword>